<name>A0ABV1A6R3_9TELE</name>
<protein>
    <submittedName>
        <fullName evidence="2">Uncharacterized protein</fullName>
    </submittedName>
</protein>
<sequence>MDGRMEGGMRQMGRAWPEMGGTGEVGITGTLGINHSKNHLVQLEETRNSTFPGMPELPKLLQECIDFSSFRSQKNPEQHRKYYRPTLSQLKSVFMIEN</sequence>
<comment type="caution">
    <text evidence="2">The sequence shown here is derived from an EMBL/GenBank/DDBJ whole genome shotgun (WGS) entry which is preliminary data.</text>
</comment>
<evidence type="ECO:0000256" key="1">
    <source>
        <dbReference type="SAM" id="MobiDB-lite"/>
    </source>
</evidence>
<accession>A0ABV1A6R3</accession>
<dbReference type="EMBL" id="JAHRIP010084991">
    <property type="protein sequence ID" value="MEQ2313941.1"/>
    <property type="molecule type" value="Genomic_DNA"/>
</dbReference>
<gene>
    <name evidence="2" type="ORF">AMECASPLE_007041</name>
</gene>
<feature type="region of interest" description="Disordered" evidence="1">
    <location>
        <begin position="1"/>
        <end position="29"/>
    </location>
</feature>
<evidence type="ECO:0000313" key="3">
    <source>
        <dbReference type="Proteomes" id="UP001469553"/>
    </source>
</evidence>
<reference evidence="2 3" key="1">
    <citation type="submission" date="2021-06" db="EMBL/GenBank/DDBJ databases">
        <authorList>
            <person name="Palmer J.M."/>
        </authorList>
    </citation>
    <scope>NUCLEOTIDE SEQUENCE [LARGE SCALE GENOMIC DNA]</scope>
    <source>
        <strain evidence="2 3">AS_MEX2019</strain>
        <tissue evidence="2">Muscle</tissue>
    </source>
</reference>
<organism evidence="2 3">
    <name type="scientific">Ameca splendens</name>
    <dbReference type="NCBI Taxonomy" id="208324"/>
    <lineage>
        <taxon>Eukaryota</taxon>
        <taxon>Metazoa</taxon>
        <taxon>Chordata</taxon>
        <taxon>Craniata</taxon>
        <taxon>Vertebrata</taxon>
        <taxon>Euteleostomi</taxon>
        <taxon>Actinopterygii</taxon>
        <taxon>Neopterygii</taxon>
        <taxon>Teleostei</taxon>
        <taxon>Neoteleostei</taxon>
        <taxon>Acanthomorphata</taxon>
        <taxon>Ovalentaria</taxon>
        <taxon>Atherinomorphae</taxon>
        <taxon>Cyprinodontiformes</taxon>
        <taxon>Goodeidae</taxon>
        <taxon>Ameca</taxon>
    </lineage>
</organism>
<dbReference type="Proteomes" id="UP001469553">
    <property type="component" value="Unassembled WGS sequence"/>
</dbReference>
<keyword evidence="3" id="KW-1185">Reference proteome</keyword>
<evidence type="ECO:0000313" key="2">
    <source>
        <dbReference type="EMBL" id="MEQ2313941.1"/>
    </source>
</evidence>
<proteinExistence type="predicted"/>